<comment type="caution">
    <text evidence="1">The sequence shown here is derived from an EMBL/GenBank/DDBJ whole genome shotgun (WGS) entry which is preliminary data.</text>
</comment>
<gene>
    <name evidence="1" type="ORF">CMMCAS07_08890</name>
</gene>
<dbReference type="Proteomes" id="UP000195062">
    <property type="component" value="Unassembled WGS sequence"/>
</dbReference>
<organism evidence="1 2">
    <name type="scientific">Clavibacter michiganensis subsp. michiganensis</name>
    <dbReference type="NCBI Taxonomy" id="33013"/>
    <lineage>
        <taxon>Bacteria</taxon>
        <taxon>Bacillati</taxon>
        <taxon>Actinomycetota</taxon>
        <taxon>Actinomycetes</taxon>
        <taxon>Micrococcales</taxon>
        <taxon>Microbacteriaceae</taxon>
        <taxon>Clavibacter</taxon>
    </lineage>
</organism>
<evidence type="ECO:0000313" key="2">
    <source>
        <dbReference type="Proteomes" id="UP000195062"/>
    </source>
</evidence>
<reference evidence="1 2" key="1">
    <citation type="submission" date="2016-08" db="EMBL/GenBank/DDBJ databases">
        <title>Genome sequence of Clavibacter michiganensis subsp. michiganensis strain CASJ007.</title>
        <authorList>
            <person name="Thapa S.P."/>
            <person name="Coaker G."/>
        </authorList>
    </citation>
    <scope>NUCLEOTIDE SEQUENCE [LARGE SCALE GENOMIC DNA]</scope>
    <source>
        <strain evidence="1">CASJ007</strain>
    </source>
</reference>
<name>A0A251XPD3_CLAMM</name>
<keyword evidence="2" id="KW-1185">Reference proteome</keyword>
<dbReference type="AlphaFoldDB" id="A0A251XPD3"/>
<dbReference type="EMBL" id="MDHH01000001">
    <property type="protein sequence ID" value="OUE05053.1"/>
    <property type="molecule type" value="Genomic_DNA"/>
</dbReference>
<protein>
    <submittedName>
        <fullName evidence="1">Uncharacterized protein</fullName>
    </submittedName>
</protein>
<accession>A0A251XPD3</accession>
<sequence length="55" mass="5800">MPRVSSESAWPVEITATRWGAAGIAVVPAKWTTVRGKTPSGWPLPLPSGMVRGVV</sequence>
<proteinExistence type="predicted"/>
<evidence type="ECO:0000313" key="1">
    <source>
        <dbReference type="EMBL" id="OUE05053.1"/>
    </source>
</evidence>